<gene>
    <name evidence="6" type="ORF">RGD00_10460</name>
</gene>
<feature type="signal peptide" evidence="4">
    <location>
        <begin position="1"/>
        <end position="25"/>
    </location>
</feature>
<keyword evidence="3 4" id="KW-0732">Signal</keyword>
<feature type="domain" description="Transglycosylase SLT" evidence="5">
    <location>
        <begin position="492"/>
        <end position="589"/>
    </location>
</feature>
<dbReference type="InterPro" id="IPR008258">
    <property type="entry name" value="Transglycosylase_SLT_dom_1"/>
</dbReference>
<evidence type="ECO:0000256" key="2">
    <source>
        <dbReference type="ARBA" id="ARBA00009387"/>
    </source>
</evidence>
<sequence>MRTALLFAPILAAALALSSAPAAPAQDAPLARAMARAAAQDWAAAAEAAQPLGPLAADIVEWMRLRAGEGRLGDYEAFVARRADWPGLDLLRRRGEAAVARSQTPARVIAWFADTAPQTAEGALALVRALRAAGQDTRADAVAAAAWAELPFTADEQAAMLLLAGPALAAHHTTRMDHLLWRGRAPEAERLIPFVPEGWQHLARARLALAADAAGVDGFIALVPPDLAGDPGLAHARFEWRLRKGRQADAAALIVERSDSADRLGRPDAWAARRTGLARALMQAGEVGTAYRVAAGHHLTAGADFAELEFLAGYIALRKRADPATALAHFRRLAAGVTSPISTARAAYWEGRALEALGQDTEAQAAYARAAAEMSTYYGLLAAERLDHPMAPALAAPPALPDWRQAGFLSSSVFEAALLLYRAGEVGQARRFLLHLAEGLDDAGLAQLAGFALDLGAPNIAVLVAKQAAARGVTLPAALFPEPALLPEGLAVPRPLAMAIARRESEFDPAARSPAGARGLMQVMPGTAELMARKLGIAHDAARLDDPAHNARLGAAYLAQLTDEFGSALALVAAGYNAGPGRPRAWIADLGDPRHPQADPVDWVEHVPFAETRTYIMRVAEALAIYQARADRSAAPVRLTRLLAGR</sequence>
<accession>A0ABU1F828</accession>
<evidence type="ECO:0000256" key="3">
    <source>
        <dbReference type="ARBA" id="ARBA00022729"/>
    </source>
</evidence>
<name>A0ABU1F828_9RHOB</name>
<organism evidence="6 7">
    <name type="scientific">Ruixingdingia sedimenti</name>
    <dbReference type="NCBI Taxonomy" id="3073604"/>
    <lineage>
        <taxon>Bacteria</taxon>
        <taxon>Pseudomonadati</taxon>
        <taxon>Pseudomonadota</taxon>
        <taxon>Alphaproteobacteria</taxon>
        <taxon>Rhodobacterales</taxon>
        <taxon>Paracoccaceae</taxon>
        <taxon>Ruixingdingia</taxon>
    </lineage>
</organism>
<proteinExistence type="inferred from homology"/>
<dbReference type="InterPro" id="IPR023346">
    <property type="entry name" value="Lysozyme-like_dom_sf"/>
</dbReference>
<dbReference type="SUPFAM" id="SSF48435">
    <property type="entry name" value="Bacterial muramidases"/>
    <property type="match status" value="1"/>
</dbReference>
<evidence type="ECO:0000313" key="6">
    <source>
        <dbReference type="EMBL" id="MDR5653029.1"/>
    </source>
</evidence>
<dbReference type="PANTHER" id="PTHR37423:SF2">
    <property type="entry name" value="MEMBRANE-BOUND LYTIC MUREIN TRANSGLYCOSYLASE C"/>
    <property type="match status" value="1"/>
</dbReference>
<dbReference type="Gene3D" id="1.10.530.10">
    <property type="match status" value="1"/>
</dbReference>
<reference evidence="6 7" key="1">
    <citation type="submission" date="2023-09" db="EMBL/GenBank/DDBJ databases">
        <title>Xinfangfangia sedmenti sp. nov., isolated the sedment.</title>
        <authorList>
            <person name="Xu L."/>
        </authorList>
    </citation>
    <scope>NUCLEOTIDE SEQUENCE [LARGE SCALE GENOMIC DNA]</scope>
    <source>
        <strain evidence="6 7">LG-4</strain>
    </source>
</reference>
<dbReference type="InterPro" id="IPR000189">
    <property type="entry name" value="Transglyc_AS"/>
</dbReference>
<dbReference type="PROSITE" id="PS00922">
    <property type="entry name" value="TRANSGLYCOSYLASE"/>
    <property type="match status" value="1"/>
</dbReference>
<dbReference type="Gene3D" id="1.25.20.10">
    <property type="entry name" value="Bacterial muramidases"/>
    <property type="match status" value="1"/>
</dbReference>
<dbReference type="PANTHER" id="PTHR37423">
    <property type="entry name" value="SOLUBLE LYTIC MUREIN TRANSGLYCOSYLASE-RELATED"/>
    <property type="match status" value="1"/>
</dbReference>
<evidence type="ECO:0000256" key="4">
    <source>
        <dbReference type="SAM" id="SignalP"/>
    </source>
</evidence>
<comment type="caution">
    <text evidence="6">The sequence shown here is derived from an EMBL/GenBank/DDBJ whole genome shotgun (WGS) entry which is preliminary data.</text>
</comment>
<dbReference type="Proteomes" id="UP001247754">
    <property type="component" value="Unassembled WGS sequence"/>
</dbReference>
<dbReference type="CDD" id="cd13401">
    <property type="entry name" value="Slt70-like"/>
    <property type="match status" value="1"/>
</dbReference>
<evidence type="ECO:0000313" key="7">
    <source>
        <dbReference type="Proteomes" id="UP001247754"/>
    </source>
</evidence>
<dbReference type="EMBL" id="JAVKPH010000010">
    <property type="protein sequence ID" value="MDR5653029.1"/>
    <property type="molecule type" value="Genomic_DNA"/>
</dbReference>
<dbReference type="SUPFAM" id="SSF53955">
    <property type="entry name" value="Lysozyme-like"/>
    <property type="match status" value="1"/>
</dbReference>
<evidence type="ECO:0000256" key="1">
    <source>
        <dbReference type="ARBA" id="ARBA00007734"/>
    </source>
</evidence>
<dbReference type="InterPro" id="IPR008939">
    <property type="entry name" value="Lytic_TGlycosylase_superhlx_U"/>
</dbReference>
<keyword evidence="7" id="KW-1185">Reference proteome</keyword>
<comment type="similarity">
    <text evidence="2">Belongs to the virb1 family.</text>
</comment>
<evidence type="ECO:0000259" key="5">
    <source>
        <dbReference type="Pfam" id="PF01464"/>
    </source>
</evidence>
<protein>
    <submittedName>
        <fullName evidence="6">Lytic transglycosylase domain-containing protein</fullName>
    </submittedName>
</protein>
<dbReference type="RefSeq" id="WP_310457270.1">
    <property type="nucleotide sequence ID" value="NZ_JAVKPH010000010.1"/>
</dbReference>
<dbReference type="Pfam" id="PF01464">
    <property type="entry name" value="SLT"/>
    <property type="match status" value="1"/>
</dbReference>
<feature type="chain" id="PRO_5047178982" evidence="4">
    <location>
        <begin position="26"/>
        <end position="646"/>
    </location>
</feature>
<comment type="similarity">
    <text evidence="1">Belongs to the transglycosylase Slt family.</text>
</comment>